<evidence type="ECO:0000313" key="4">
    <source>
        <dbReference type="EMBL" id="ADB19184.1"/>
    </source>
</evidence>
<dbReference type="NCBIfam" id="TIGR01981">
    <property type="entry name" value="sufD"/>
    <property type="match status" value="1"/>
</dbReference>
<dbReference type="OrthoDB" id="9803529at2"/>
<gene>
    <name evidence="4" type="ordered locus">Psta_4542</name>
</gene>
<accession>D2R6Y1</accession>
<evidence type="ECO:0000259" key="3">
    <source>
        <dbReference type="Pfam" id="PF19295"/>
    </source>
</evidence>
<dbReference type="InterPro" id="IPR037284">
    <property type="entry name" value="SUF_FeS_clus_asmbl_SufBD_sf"/>
</dbReference>
<sequence>MSSTVSSAATESLVGFTQRSFEAFLASRNEPAWLVDLRRRWWDVFQTQSWPARNSEEWIRTDIRLFKPDQYQLPIGSLEAAETTQPLLNVGVQLAGSTSAVDSRPVKSILDPKWAAKGVVFGSLDQLVHTHGDLIRRYLFTEAMNPAYDRFASLHAACWSGGQFLYVPRGVVIDEPVHMLSALHHGGCDMGHTLVVLEEGAEATVLSETASHGEKDAGMHCGATEVIQRANSRLRLVSLQNWGLGVWHFAHQKAVLGRDASLQWTIAAIGSRLAKVNQHVELAGIGAESQVNGVLFSEDKQHLSYHTLQHHKAPQCISDFLYKSALQDKSRTVWRGMIKVDKAAQKTNGYQRNDNLLLSATSRADSIPGLEIEADDVRCTHGSTTGKVDEELIFYAQARGFTRKEATRMIVTGFFQQIFDRITLEQVRDALGLAISRRVREYV</sequence>
<reference evidence="4 5" key="1">
    <citation type="journal article" date="2009" name="Stand. Genomic Sci.">
        <title>Complete genome sequence of Pirellula staleyi type strain (ATCC 27377).</title>
        <authorList>
            <person name="Clum A."/>
            <person name="Tindall B.J."/>
            <person name="Sikorski J."/>
            <person name="Ivanova N."/>
            <person name="Mavrommatis K."/>
            <person name="Lucas S."/>
            <person name="Glavina del Rio T."/>
            <person name="Nolan M."/>
            <person name="Chen F."/>
            <person name="Tice H."/>
            <person name="Pitluck S."/>
            <person name="Cheng J.F."/>
            <person name="Chertkov O."/>
            <person name="Brettin T."/>
            <person name="Han C."/>
            <person name="Detter J.C."/>
            <person name="Kuske C."/>
            <person name="Bruce D."/>
            <person name="Goodwin L."/>
            <person name="Ovchinikova G."/>
            <person name="Pati A."/>
            <person name="Mikhailova N."/>
            <person name="Chen A."/>
            <person name="Palaniappan K."/>
            <person name="Land M."/>
            <person name="Hauser L."/>
            <person name="Chang Y.J."/>
            <person name="Jeffries C.D."/>
            <person name="Chain P."/>
            <person name="Rohde M."/>
            <person name="Goker M."/>
            <person name="Bristow J."/>
            <person name="Eisen J.A."/>
            <person name="Markowitz V."/>
            <person name="Hugenholtz P."/>
            <person name="Kyrpides N.C."/>
            <person name="Klenk H.P."/>
            <person name="Lapidus A."/>
        </authorList>
    </citation>
    <scope>NUCLEOTIDE SEQUENCE [LARGE SCALE GENOMIC DNA]</scope>
    <source>
        <strain evidence="5">ATCC 27377 / DSM 6068 / ICPB 4128</strain>
    </source>
</reference>
<dbReference type="InterPro" id="IPR011542">
    <property type="entry name" value="SUF_FeS_clus_asmbl_SufD"/>
</dbReference>
<dbReference type="Proteomes" id="UP000001887">
    <property type="component" value="Chromosome"/>
</dbReference>
<dbReference type="AlphaFoldDB" id="D2R6Y1"/>
<feature type="domain" description="SUF system FeS cluster assembly SufBD core" evidence="2">
    <location>
        <begin position="188"/>
        <end position="414"/>
    </location>
</feature>
<keyword evidence="5" id="KW-1185">Reference proteome</keyword>
<dbReference type="InterPro" id="IPR045595">
    <property type="entry name" value="SufBD_N"/>
</dbReference>
<evidence type="ECO:0000313" key="5">
    <source>
        <dbReference type="Proteomes" id="UP000001887"/>
    </source>
</evidence>
<dbReference type="EMBL" id="CP001848">
    <property type="protein sequence ID" value="ADB19184.1"/>
    <property type="molecule type" value="Genomic_DNA"/>
</dbReference>
<dbReference type="HOGENOM" id="CLU_026231_3_1_0"/>
<proteinExistence type="inferred from homology"/>
<dbReference type="InterPro" id="IPR055346">
    <property type="entry name" value="Fe-S_cluster_assembly_SufBD"/>
</dbReference>
<protein>
    <submittedName>
        <fullName evidence="4">FeS assembly protein SufD</fullName>
    </submittedName>
</protein>
<dbReference type="STRING" id="530564.Psta_4542"/>
<dbReference type="InterPro" id="IPR000825">
    <property type="entry name" value="SUF_FeS_clus_asmbl_SufBD_core"/>
</dbReference>
<comment type="similarity">
    <text evidence="1">Belongs to the iron-sulfur cluster assembly SufBD family.</text>
</comment>
<feature type="domain" description="SUF system FeS cluster assembly SufBD N-terminal" evidence="3">
    <location>
        <begin position="29"/>
        <end position="178"/>
    </location>
</feature>
<dbReference type="Pfam" id="PF01458">
    <property type="entry name" value="SUFBD_core"/>
    <property type="match status" value="1"/>
</dbReference>
<name>D2R6Y1_PIRSD</name>
<dbReference type="KEGG" id="psl:Psta_4542"/>
<evidence type="ECO:0000256" key="1">
    <source>
        <dbReference type="ARBA" id="ARBA00043967"/>
    </source>
</evidence>
<evidence type="ECO:0000259" key="2">
    <source>
        <dbReference type="Pfam" id="PF01458"/>
    </source>
</evidence>
<dbReference type="PANTHER" id="PTHR43575:SF1">
    <property type="entry name" value="PROTEIN ABCI7, CHLOROPLASTIC"/>
    <property type="match status" value="1"/>
</dbReference>
<dbReference type="GO" id="GO:0016226">
    <property type="term" value="P:iron-sulfur cluster assembly"/>
    <property type="evidence" value="ECO:0007669"/>
    <property type="project" value="InterPro"/>
</dbReference>
<dbReference type="SUPFAM" id="SSF101960">
    <property type="entry name" value="Stabilizer of iron transporter SufD"/>
    <property type="match status" value="1"/>
</dbReference>
<dbReference type="Pfam" id="PF19295">
    <property type="entry name" value="SufBD_N"/>
    <property type="match status" value="1"/>
</dbReference>
<dbReference type="PANTHER" id="PTHR43575">
    <property type="entry name" value="PROTEIN ABCI7, CHLOROPLASTIC"/>
    <property type="match status" value="1"/>
</dbReference>
<organism evidence="4 5">
    <name type="scientific">Pirellula staleyi (strain ATCC 27377 / DSM 6068 / ICPB 4128)</name>
    <name type="common">Pirella staleyi</name>
    <dbReference type="NCBI Taxonomy" id="530564"/>
    <lineage>
        <taxon>Bacteria</taxon>
        <taxon>Pseudomonadati</taxon>
        <taxon>Planctomycetota</taxon>
        <taxon>Planctomycetia</taxon>
        <taxon>Pirellulales</taxon>
        <taxon>Pirellulaceae</taxon>
        <taxon>Pirellula</taxon>
    </lineage>
</organism>
<dbReference type="eggNOG" id="COG0719">
    <property type="taxonomic scope" value="Bacteria"/>
</dbReference>